<proteinExistence type="predicted"/>
<gene>
    <name evidence="1" type="ORF">INT80_12690</name>
</gene>
<comment type="caution">
    <text evidence="1">The sequence shown here is derived from an EMBL/GenBank/DDBJ whole genome shotgun (WGS) entry which is preliminary data.</text>
</comment>
<name>A0A930UUK8_9PAST</name>
<reference evidence="1" key="1">
    <citation type="submission" date="2020-11" db="EMBL/GenBank/DDBJ databases">
        <title>Gallibacterium anatis 1637, full genome, WGS.</title>
        <authorList>
            <person name="Laishevtcev A.I."/>
            <person name="Yakimova E.A."/>
            <person name="Petkovich D."/>
            <person name="Stepanova T.V."/>
            <person name="Kalendr R.S."/>
            <person name="Rubalsky E.O."/>
            <person name="Zulkarneev E.R."/>
            <person name="Aleshkin A.V."/>
        </authorList>
    </citation>
    <scope>NUCLEOTIDE SEQUENCE</scope>
    <source>
        <strain evidence="1">1637</strain>
    </source>
</reference>
<dbReference type="AlphaFoldDB" id="A0A930UUK8"/>
<accession>A0A930UUK8</accession>
<dbReference type="EMBL" id="JADION010000042">
    <property type="protein sequence ID" value="MBF4103016.1"/>
    <property type="molecule type" value="Genomic_DNA"/>
</dbReference>
<evidence type="ECO:0000313" key="1">
    <source>
        <dbReference type="EMBL" id="MBF4103016.1"/>
    </source>
</evidence>
<protein>
    <submittedName>
        <fullName evidence="1">Uncharacterized protein</fullName>
    </submittedName>
</protein>
<organism evidence="1">
    <name type="scientific">Gallibacterium anatis</name>
    <dbReference type="NCBI Taxonomy" id="750"/>
    <lineage>
        <taxon>Bacteria</taxon>
        <taxon>Pseudomonadati</taxon>
        <taxon>Pseudomonadota</taxon>
        <taxon>Gammaproteobacteria</taxon>
        <taxon>Pasteurellales</taxon>
        <taxon>Pasteurellaceae</taxon>
        <taxon>Gallibacterium</taxon>
    </lineage>
</organism>
<sequence length="92" mass="10959">MKYVYYYELSNKLPFWDNAETSFKALLEMFDLQKIVSDRFLEINLLEGEARTREFNQLVDFINEHLAKQTEATLVNLEPIETAVRNNVLHYL</sequence>